<dbReference type="PANTHER" id="PTHR44757">
    <property type="entry name" value="DIGUANYLATE CYCLASE DGCP"/>
    <property type="match status" value="1"/>
</dbReference>
<feature type="transmembrane region" description="Helical" evidence="1">
    <location>
        <begin position="96"/>
        <end position="116"/>
    </location>
</feature>
<dbReference type="SMART" id="SM00267">
    <property type="entry name" value="GGDEF"/>
    <property type="match status" value="1"/>
</dbReference>
<dbReference type="PANTHER" id="PTHR44757:SF2">
    <property type="entry name" value="BIOFILM ARCHITECTURE MAINTENANCE PROTEIN MBAA"/>
    <property type="match status" value="1"/>
</dbReference>
<dbReference type="InterPro" id="IPR013656">
    <property type="entry name" value="PAS_4"/>
</dbReference>
<accession>A0A8J8BCH9</accession>
<dbReference type="Pfam" id="PF08448">
    <property type="entry name" value="PAS_4"/>
    <property type="match status" value="1"/>
</dbReference>
<dbReference type="Gene3D" id="3.30.70.270">
    <property type="match status" value="1"/>
</dbReference>
<evidence type="ECO:0000313" key="4">
    <source>
        <dbReference type="EMBL" id="MBS2961794.1"/>
    </source>
</evidence>
<evidence type="ECO:0000256" key="1">
    <source>
        <dbReference type="SAM" id="Phobius"/>
    </source>
</evidence>
<dbReference type="InterPro" id="IPR035965">
    <property type="entry name" value="PAS-like_dom_sf"/>
</dbReference>
<dbReference type="InterPro" id="IPR043128">
    <property type="entry name" value="Rev_trsase/Diguanyl_cyclase"/>
</dbReference>
<feature type="domain" description="PAS" evidence="2">
    <location>
        <begin position="378"/>
        <end position="448"/>
    </location>
</feature>
<evidence type="ECO:0000259" key="3">
    <source>
        <dbReference type="PROSITE" id="PS50887"/>
    </source>
</evidence>
<dbReference type="EMBL" id="JAGSXH010000004">
    <property type="protein sequence ID" value="MBS2961794.1"/>
    <property type="molecule type" value="Genomic_DNA"/>
</dbReference>
<dbReference type="CDD" id="cd01949">
    <property type="entry name" value="GGDEF"/>
    <property type="match status" value="1"/>
</dbReference>
<sequence>MAAIQNRRAGRAHRWPKGRNALPSAVLTAVAVLACGYTAGCGVHWGSPPSPGERSTHTCADLTAQFGPSAAAALAAVSCAGRAVTARGRKRASWSLFAASALVSGLGSGVCGWYEVASRPPPSSPSPADWLLPCFAPFAITGALVHQRGSQRRIGRLKLLLDGVMLVAALFVGGWTVALAQDAGSGSGSGSGSDLAVANCLAYPVSALLLVGLMLALRVQGGRGGGPSMATMVAGYAVIAVSDAIWTVPPVRAGQGTGRLSDSGWFLGHLLLAAAPWLNRRLRVPERILAGQRVRAALVPRVRRVRRVLRVLGSLGLLAPYLAGLICLAGIMADALIADHRERPALPAAGVTGLAALVARQAVTLRDDRRLTRELTAREDHFRSLVQGSGDVIMTLDPGGRVGYVSPASLHMFGYEPEALADTSLYRLVHPDDEQAVARAVRGFLAGSAVSAAVEWRIRAAASRPAGGPAGSWRHAECTLTRHRGGLVLTCRDVSDRVALQRQLAYNAYHDALTGLPNRALFADRLEQALAQKSASARPIAVLFLDLDRFKQVNDVGGHAAGDALLTEAAARLRGSVRAGDTVARFGGDEFAALVKCDPDGRAARDVAGRLCEALTQPYALFGARFVIGASIGVAFWRPGVTAAELMREADLAMYQAKAAGKGRVVICRPEAPKPEAPCAVPAGPGIAALRRSAVPADAESADAVPADAVLDGRARARGANIL</sequence>
<protein>
    <submittedName>
        <fullName evidence="4">GGDEF domain-containing protein</fullName>
    </submittedName>
</protein>
<proteinExistence type="predicted"/>
<keyword evidence="5" id="KW-1185">Reference proteome</keyword>
<evidence type="ECO:0000259" key="2">
    <source>
        <dbReference type="PROSITE" id="PS50112"/>
    </source>
</evidence>
<dbReference type="InterPro" id="IPR052155">
    <property type="entry name" value="Biofilm_reg_signaling"/>
</dbReference>
<dbReference type="PROSITE" id="PS50887">
    <property type="entry name" value="GGDEF"/>
    <property type="match status" value="1"/>
</dbReference>
<keyword evidence="1" id="KW-0472">Membrane</keyword>
<name>A0A8J8BCH9_9ACTN</name>
<comment type="caution">
    <text evidence="4">The sequence shown here is derived from an EMBL/GenBank/DDBJ whole genome shotgun (WGS) entry which is preliminary data.</text>
</comment>
<dbReference type="CDD" id="cd00130">
    <property type="entry name" value="PAS"/>
    <property type="match status" value="1"/>
</dbReference>
<dbReference type="AlphaFoldDB" id="A0A8J8BCH9"/>
<dbReference type="NCBIfam" id="TIGR00254">
    <property type="entry name" value="GGDEF"/>
    <property type="match status" value="1"/>
</dbReference>
<reference evidence="4" key="1">
    <citation type="submission" date="2021-04" db="EMBL/GenBank/DDBJ databases">
        <title>Genome based classification of Actinospica acidithermotolerans sp. nov., an actinobacterium isolated from an Indonesian hot spring.</title>
        <authorList>
            <person name="Kusuma A.B."/>
            <person name="Putra K.E."/>
            <person name="Nafisah S."/>
            <person name="Loh J."/>
            <person name="Nouioui I."/>
            <person name="Goodfellow M."/>
        </authorList>
    </citation>
    <scope>NUCLEOTIDE SEQUENCE</scope>
    <source>
        <strain evidence="4">DSM 45618</strain>
    </source>
</reference>
<keyword evidence="1" id="KW-0812">Transmembrane</keyword>
<feature type="transmembrane region" description="Helical" evidence="1">
    <location>
        <begin position="229"/>
        <end position="248"/>
    </location>
</feature>
<feature type="transmembrane region" description="Helical" evidence="1">
    <location>
        <begin position="21"/>
        <end position="46"/>
    </location>
</feature>
<feature type="transmembrane region" description="Helical" evidence="1">
    <location>
        <begin position="66"/>
        <end position="84"/>
    </location>
</feature>
<feature type="transmembrane region" description="Helical" evidence="1">
    <location>
        <begin position="157"/>
        <end position="176"/>
    </location>
</feature>
<feature type="transmembrane region" description="Helical" evidence="1">
    <location>
        <begin position="128"/>
        <end position="145"/>
    </location>
</feature>
<dbReference type="PROSITE" id="PS50112">
    <property type="entry name" value="PAS"/>
    <property type="match status" value="1"/>
</dbReference>
<dbReference type="PROSITE" id="PS51257">
    <property type="entry name" value="PROKAR_LIPOPROTEIN"/>
    <property type="match status" value="1"/>
</dbReference>
<feature type="transmembrane region" description="Helical" evidence="1">
    <location>
        <begin position="260"/>
        <end position="278"/>
    </location>
</feature>
<organism evidence="4 5">
    <name type="scientific">Actinocrinis puniceicyclus</name>
    <dbReference type="NCBI Taxonomy" id="977794"/>
    <lineage>
        <taxon>Bacteria</taxon>
        <taxon>Bacillati</taxon>
        <taxon>Actinomycetota</taxon>
        <taxon>Actinomycetes</taxon>
        <taxon>Catenulisporales</taxon>
        <taxon>Actinospicaceae</taxon>
        <taxon>Actinocrinis</taxon>
    </lineage>
</organism>
<dbReference type="InterPro" id="IPR029787">
    <property type="entry name" value="Nucleotide_cyclase"/>
</dbReference>
<dbReference type="Pfam" id="PF00990">
    <property type="entry name" value="GGDEF"/>
    <property type="match status" value="1"/>
</dbReference>
<dbReference type="InterPro" id="IPR000160">
    <property type="entry name" value="GGDEF_dom"/>
</dbReference>
<dbReference type="Gene3D" id="3.30.450.20">
    <property type="entry name" value="PAS domain"/>
    <property type="match status" value="1"/>
</dbReference>
<evidence type="ECO:0000313" key="5">
    <source>
        <dbReference type="Proteomes" id="UP000677913"/>
    </source>
</evidence>
<dbReference type="SUPFAM" id="SSF55073">
    <property type="entry name" value="Nucleotide cyclase"/>
    <property type="match status" value="1"/>
</dbReference>
<feature type="transmembrane region" description="Helical" evidence="1">
    <location>
        <begin position="196"/>
        <end position="217"/>
    </location>
</feature>
<dbReference type="SUPFAM" id="SSF55785">
    <property type="entry name" value="PYP-like sensor domain (PAS domain)"/>
    <property type="match status" value="1"/>
</dbReference>
<feature type="transmembrane region" description="Helical" evidence="1">
    <location>
        <begin position="311"/>
        <end position="333"/>
    </location>
</feature>
<dbReference type="NCBIfam" id="TIGR00229">
    <property type="entry name" value="sensory_box"/>
    <property type="match status" value="1"/>
</dbReference>
<dbReference type="InterPro" id="IPR000014">
    <property type="entry name" value="PAS"/>
</dbReference>
<gene>
    <name evidence="4" type="ORF">KGA66_01950</name>
</gene>
<dbReference type="SMART" id="SM00091">
    <property type="entry name" value="PAS"/>
    <property type="match status" value="1"/>
</dbReference>
<feature type="domain" description="GGDEF" evidence="3">
    <location>
        <begin position="538"/>
        <end position="670"/>
    </location>
</feature>
<keyword evidence="1" id="KW-1133">Transmembrane helix</keyword>
<dbReference type="RefSeq" id="WP_211463814.1">
    <property type="nucleotide sequence ID" value="NZ_JAGSXH010000004.1"/>
</dbReference>
<dbReference type="Proteomes" id="UP000677913">
    <property type="component" value="Unassembled WGS sequence"/>
</dbReference>